<keyword evidence="2 6" id="KW-0963">Cytoplasm</keyword>
<dbReference type="Pfam" id="PF00418">
    <property type="entry name" value="Tubulin-binding"/>
    <property type="match status" value="1"/>
</dbReference>
<dbReference type="Proteomes" id="UP000030746">
    <property type="component" value="Unassembled WGS sequence"/>
</dbReference>
<dbReference type="HOGENOM" id="CLU_667740_0_0_1"/>
<dbReference type="GO" id="GO:0000226">
    <property type="term" value="P:microtubule cytoskeleton organization"/>
    <property type="evidence" value="ECO:0007669"/>
    <property type="project" value="TreeGrafter"/>
</dbReference>
<dbReference type="AlphaFoldDB" id="V4BSN5"/>
<evidence type="ECO:0000256" key="4">
    <source>
        <dbReference type="ARBA" id="ARBA00022737"/>
    </source>
</evidence>
<dbReference type="GO" id="GO:0008017">
    <property type="term" value="F:microtubule binding"/>
    <property type="evidence" value="ECO:0007669"/>
    <property type="project" value="InterPro"/>
</dbReference>
<feature type="compositionally biased region" description="Basic residues" evidence="7">
    <location>
        <begin position="309"/>
        <end position="324"/>
    </location>
</feature>
<evidence type="ECO:0000256" key="7">
    <source>
        <dbReference type="SAM" id="MobiDB-lite"/>
    </source>
</evidence>
<dbReference type="GeneID" id="20239231"/>
<protein>
    <recommendedName>
        <fullName evidence="6">Microtubule-associated protein</fullName>
    </recommendedName>
</protein>
<evidence type="ECO:0000256" key="5">
    <source>
        <dbReference type="ARBA" id="ARBA00023212"/>
    </source>
</evidence>
<keyword evidence="3" id="KW-0597">Phosphoprotein</keyword>
<sequence>MEVTGSSTVKIGPEYKRYKPNIGKDPTGGMRFAPIRRVEYLSNNEITDENPYLDVKQRNDGQFVVVEKYPMTHRNRNVGRVTNVQASLANSGVKFRTIKPRWVYAINGEFLGRTDALKLPSVDLGWTKKSKCGSMDQYYHKPGGGTKRIFSESRKWNENAKSKVGSLENVSFGKFRSRSYPSYENYGLYLPDISPRFEAQAHTECRNKIHYIPGKENVKPPRNPRYEETESHVRSLDNMHHISQGGNVILPNYRKDWKEPTESKVRSLEFIHHQPGGGNFQLPQIRKQKWTVKSKVGSLDNIQHEPDKHRKKVPHFPKTWKGHSKIGSLDNISHKPAGGQVSLPKRSIRWRGRSKVNSKPPIKTIYEREESDYSLDSLD</sequence>
<proteinExistence type="predicted"/>
<dbReference type="GO" id="GO:0043005">
    <property type="term" value="C:neuron projection"/>
    <property type="evidence" value="ECO:0007669"/>
    <property type="project" value="TreeGrafter"/>
</dbReference>
<evidence type="ECO:0000313" key="9">
    <source>
        <dbReference type="Proteomes" id="UP000030746"/>
    </source>
</evidence>
<dbReference type="PANTHER" id="PTHR11501:SF18">
    <property type="entry name" value="MICROTUBULE-ASSOCIATED PROTEIN"/>
    <property type="match status" value="1"/>
</dbReference>
<evidence type="ECO:0000313" key="8">
    <source>
        <dbReference type="EMBL" id="ESO92024.1"/>
    </source>
</evidence>
<dbReference type="RefSeq" id="XP_009057330.1">
    <property type="nucleotide sequence ID" value="XM_009059082.1"/>
</dbReference>
<name>V4BSN5_LOTGI</name>
<dbReference type="KEGG" id="lgi:LOTGIDRAFT_163029"/>
<evidence type="ECO:0000256" key="1">
    <source>
        <dbReference type="ARBA" id="ARBA00004245"/>
    </source>
</evidence>
<dbReference type="PANTHER" id="PTHR11501">
    <property type="entry name" value="MICROTUBULE-ASSOCIATED PROTEIN"/>
    <property type="match status" value="1"/>
</dbReference>
<feature type="compositionally biased region" description="Basic residues" evidence="7">
    <location>
        <begin position="346"/>
        <end position="356"/>
    </location>
</feature>
<accession>V4BSN5</accession>
<keyword evidence="5 6" id="KW-0206">Cytoskeleton</keyword>
<dbReference type="OrthoDB" id="9378527at2759"/>
<reference evidence="8 9" key="1">
    <citation type="journal article" date="2013" name="Nature">
        <title>Insights into bilaterian evolution from three spiralian genomes.</title>
        <authorList>
            <person name="Simakov O."/>
            <person name="Marletaz F."/>
            <person name="Cho S.J."/>
            <person name="Edsinger-Gonzales E."/>
            <person name="Havlak P."/>
            <person name="Hellsten U."/>
            <person name="Kuo D.H."/>
            <person name="Larsson T."/>
            <person name="Lv J."/>
            <person name="Arendt D."/>
            <person name="Savage R."/>
            <person name="Osoegawa K."/>
            <person name="de Jong P."/>
            <person name="Grimwood J."/>
            <person name="Chapman J.A."/>
            <person name="Shapiro H."/>
            <person name="Aerts A."/>
            <person name="Otillar R.P."/>
            <person name="Terry A.Y."/>
            <person name="Boore J.L."/>
            <person name="Grigoriev I.V."/>
            <person name="Lindberg D.R."/>
            <person name="Seaver E.C."/>
            <person name="Weisblat D.A."/>
            <person name="Putnam N.H."/>
            <person name="Rokhsar D.S."/>
        </authorList>
    </citation>
    <scope>NUCLEOTIDE SEQUENCE [LARGE SCALE GENOMIC DNA]</scope>
</reference>
<keyword evidence="6" id="KW-0493">Microtubule</keyword>
<feature type="region of interest" description="Disordered" evidence="7">
    <location>
        <begin position="305"/>
        <end position="363"/>
    </location>
</feature>
<keyword evidence="4" id="KW-0677">Repeat</keyword>
<dbReference type="OMA" id="KKAPWSW"/>
<dbReference type="PROSITE" id="PS51491">
    <property type="entry name" value="TAU_MAP_2"/>
    <property type="match status" value="1"/>
</dbReference>
<dbReference type="STRING" id="225164.V4BSN5"/>
<dbReference type="EMBL" id="KB202163">
    <property type="protein sequence ID" value="ESO92024.1"/>
    <property type="molecule type" value="Genomic_DNA"/>
</dbReference>
<evidence type="ECO:0000256" key="6">
    <source>
        <dbReference type="RuleBase" id="RU000686"/>
    </source>
</evidence>
<dbReference type="InterPro" id="IPR027324">
    <property type="entry name" value="MAP2/MAP4/Tau"/>
</dbReference>
<dbReference type="InterPro" id="IPR001084">
    <property type="entry name" value="MAP_tubulin-bd_rpt"/>
</dbReference>
<dbReference type="PROSITE" id="PS00229">
    <property type="entry name" value="TAU_MAP_1"/>
    <property type="match status" value="1"/>
</dbReference>
<dbReference type="CTD" id="20239231"/>
<dbReference type="GO" id="GO:0031175">
    <property type="term" value="P:neuron projection development"/>
    <property type="evidence" value="ECO:0007669"/>
    <property type="project" value="TreeGrafter"/>
</dbReference>
<comment type="subcellular location">
    <subcellularLocation>
        <location evidence="1 6">Cytoplasm</location>
        <location evidence="1 6">Cytoskeleton</location>
    </subcellularLocation>
</comment>
<gene>
    <name evidence="8" type="ORF">LOTGIDRAFT_163029</name>
</gene>
<dbReference type="GO" id="GO:0005874">
    <property type="term" value="C:microtubule"/>
    <property type="evidence" value="ECO:0007669"/>
    <property type="project" value="UniProtKB-KW"/>
</dbReference>
<evidence type="ECO:0000256" key="3">
    <source>
        <dbReference type="ARBA" id="ARBA00022553"/>
    </source>
</evidence>
<keyword evidence="9" id="KW-1185">Reference proteome</keyword>
<evidence type="ECO:0000256" key="2">
    <source>
        <dbReference type="ARBA" id="ARBA00022490"/>
    </source>
</evidence>
<organism evidence="8 9">
    <name type="scientific">Lottia gigantea</name>
    <name type="common">Giant owl limpet</name>
    <dbReference type="NCBI Taxonomy" id="225164"/>
    <lineage>
        <taxon>Eukaryota</taxon>
        <taxon>Metazoa</taxon>
        <taxon>Spiralia</taxon>
        <taxon>Lophotrochozoa</taxon>
        <taxon>Mollusca</taxon>
        <taxon>Gastropoda</taxon>
        <taxon>Patellogastropoda</taxon>
        <taxon>Lottioidea</taxon>
        <taxon>Lottiidae</taxon>
        <taxon>Lottia</taxon>
    </lineage>
</organism>